<feature type="region of interest" description="Disordered" evidence="6">
    <location>
        <begin position="106"/>
        <end position="173"/>
    </location>
</feature>
<sequence length="3990" mass="444440">MNRYGYNSINEFDDLKAVTRKEYPPRSHPTDGGDDEMAHRLGGRLESRRSLSTVRDLSAGNDEKASWVNDCEFLETNQRQKYAHVDNILNVPLPDLVSYSGGNNMSTWSNRKSRLKPAKSPEETFQLDDLDEEPDCQTEESNDRQSRSTNVALRPSLKMRPRSEPPHLRLPGNEQNFLEHYQGSDKLKSQLWHIQVPEETAYGIESRISRPSCDVSPPVCPSWEGSQRKGKTSERKKRKLSPKDKKVEKKEIKTKVISDKIDRLKLSKNNRTQPRRKKSFSPPSLQRYSPPTKDNTPFKRTSKTFPEMRAINQVINEDMQEKKKAEEGDTTKPMDSPPPCYKSYSPSSSKKNLSSRRSPSPRQSVKKTENPKSSSPQRNMPKRNQLTPTKIPPSDIKAEGDVSSTMCYPSYSPSYYNTSRRSPSKTSVKALRRSNDEGKTQTKQQSPSSRPKSPKKGKTQSLKSASKENCVASPCARSRSRQASPASSKTHFLSKCSPPFRSTSKIYPDPKLKRSPSLSKTASKTSVKPVSPGVKREPSWGSLAITAMPLQPSFLPTFYEDLRASPPSPRINSTSPSQFCTDGSALWQHGYPKTESPSPKRNSDKRGTFSNEGVVPSTSGLHQKSPPRHARTNSGMHKTGKRGKRSRKDKNENKRHKAKKRSSKVDASDMKADSRGETCTPSYHPCRESPEFVSKADTSPPKSNEVTPGKGQTAAVSRPSRSRLGALCRKSSPKGKLNLRWPSPCHRRCGQSMPRLGVLTRIGQAFGSQLRTIANNRFPFPGITPLYVSDAGPEEWFHYPDTQETGGSRAASRAPSARPEMKAAGVSSTAEEDESQALAESDMDAGGDPQSENEVVNSDVQSGSDTVEKHKGDLQEAEEGQCYRMRATVRSNKDVVEVNLEECNGVVCRSRRAFHDQRSDGHRRSRVGRRRSASRDSEGGSRGLRHDRRGGSGGKGSHRKSSLKSSRSKTRSPGEKDGQGSSRSSPRAQSPSLKRGESGSKPGDSERSKHSRKRGASLSSSEDDSSKHEGKSKTKKKIDRHKYSDKKKKKSSAKVKNYRRSPDCHKKLSSVTESSDVYSTSKEVLDDSSQAYDPDRKAKGKRVIVSSDTERNLKVRCMSGDSDQESKLVSTCRRRYRGGTGNDMKCQRFTCGKDSSVEVCATSPNGVNRGRRRRGEEDSSAYDVSANHSESNIHAPDRYRRSATRQIHLSPRQHVSSSQLSSERLPLDSRNAHTKSSPSDSFVLRKISYEKERESSHGNTGSSSGSQVDPSPSKRNRQSSPNKRYYAGDDKSLEKLETTTESNSYIRTAVNQSRFAPLYMQDGDNNRGSFEGFNSRYDRENHLAKIKGRMKFLSVNEETKSGDTTCMLSRSTSVGIKNGTVKMAASPRDVKIIRCDPDDAYERSSGEGVYASLRTSVESFALDEEDFFVSRPNPDKTSIARYERDSRYIKMRQLRLERLERSMNVSDTETSGFVPKSQYLNRVSRRKRSHGQDISPDGVTSTVLSRCVQSEASVGDNEVQNKRQTHESIPQGIVKHPELLDQFSRIITPEQALRLAEARSVVTTDSDASGLLPNMHKQPLIHHINSSQNNDGNSQPADQMKTKAESKVGGKAHVVKSQGGGRDISDDYFITPPSRNCEDSFESHRYKRKAKNQCGSRSEAIVPFNYQSNNSSGLPTIYIKHNIEEEGSAPRSKIYNDMNFCRKTEIFNTENLKGSLKSVCAVLNEFGKPFNDFKSCIPVGRLESQDNPSSLFPKRNPIPSDFISKKNWKCNDIGLDHSDINQHWNESDLLEEHKFEKNPERKQSLYSPECSTHDVEISPNKSSPAHEMEKEVNRLTSHLDIQTRAAKHSVTEQIPTSAVLGLTSLYPGRMQQEQQDKNQSSNTDGDQRTSAADPGEDGDDAYEIGTIDNLRLSHNENPPPSQTVTFLRDIVPSESSTSFNTSSNHCSPPVRQCSHLGAPLRRSHSSRLAASVPKPKKYFAESESDWSVSSDDDHLIQMAKSLPAIFPYRPDEDRVLKNIRRNSLCALIYASSISNLPGHQRPRSFEKGDGPNRSKREMQVATEFLKGLQHSQLPNRKITPHRKGFNNNKDTDALRLRQQMSDLVEANCSEKNFQSGEVTKIADSHYKEPVDSYTSCHTLPSLPCQIQSTLVNACKQILSVLKLTRKSPSQENSRLPVHESHEPSVKQTNNDPDGQIANQAYIQKVVGPNDSDLIKLRTEDGHEFWILSADTIEKLNALPLLENGHLSNSKENACNNHDVRESSNGFKQSLVLSNLVDESKNSHGRTKEHSTEEEPSPPVFDDEIYNDENQNKIPRDMCSQINDSESSYRCEVGAASNVNRPVSRPKSDPDSYGLRSASQPCYFLKPEDFLQISGVDRAVSCRHPDMYTAVGSPTPSKSVEEKSKAEETNIETKLIKSTKRSKKKTEKCLCSANTKASHISRTEPVPKLDYTPNISEDSSQQVKEKDPKSSSVDPCVLKLRKKKKNCYSSVDPPWFDRESSTFTDDKSYDGHCREIPKDERNFERRDRGDQVGTDLDQAIRDHLNMCRALEGNETMQDSSACKTKYVMKTNNQSPSTKPSLGVDASNCTIRSPSKKYQRSLAGISKSTQANDTLSLVSSATLTSEEETGSPTDTIFDKPSVVVVSLSSKGHSSPIRAMDKAMHKGHQDILLEWLKNVVPDSLLSSGMGKESESTREKEVIEKKRGHSEPRKSRKRETGSRIRVASVGRADRFQDNSSNALTTTDLSVEDASLCPYLKSISCQSDVCSEKGKRHRNRRKCSGGEDVDSTGYPSSKYAVGQTECTAREMGNSASPLSPTHTGWEQAEKKKRSKISHGKTKDASAERALSTQKTRKGKTKAEEKSRHASSTNSSQDRGACAHCGKPDFSLNSTKELHAGKESGTTQERDKSASNTICAVDSSSTETASFYSAEDINLGNLRKRFDKLVADLDTVYQRDGDGQPQTSYSKPYDVLLELSKRDSFRNVSSRYNAATPAERETLAPIPRRKELSIPFNSDFLREFKFDAVPEFISREDDLMKQYSYGLPERRFSGYNNSSSRVSSDFSGVFRHRRNSLTGNFHTQFIRSPSFDPGMDLYSTGSSAGVSKFASGHAFSWVDITNNRPTFERSPGIGVFSGNNENVFGEKFRLPSFSNNGDMCTIIDDETQTNRETMMNNWNENSNTRGQDGQDDISSSSKSSTDEDFLEFEAEGGGGEAGISDSVSGMITNTADINSGTLTNVPCKSTLITMGKEMKLEARSAFMDKAVPREHFLGLLSGTIPETQCLCSGCGCRSNNYQSGRKHDIFTRMHPVAIRNINGSGNLSGKESYTKANTGTACKGLDTDTSSKDTSGGNNRASDEEFVSAIEHLSSTMRHCENLVPRYMWQDCQEMDDTCNHWQDSGFYIGNGPVGCLPSFRRVTRDDCYMHIDDDHTGISKLYNGPHCGSDGILPEALATKPDRGQPWGVGAASSIAASSLQQAVGVQAHYCNVGLHACRGQAGRSQRNGMAQWYQDTSKSLDSLSAITKLKSCNNSETFIGAVQEKESKYGYLPSEYAGKNCECKEHGEIDDEEDDDDDEDDVADFEEVVEEEEDEDEPDESDEDEEDDDADDVEEEAIDDENHNREIVRQRIPRNLCQRDEGLDTLHAKKDFSEAGKQGGDINAESKVATITNGRFNTGDTAACQERLGDYGSGEGKVERKYSDASLRNSLRQKKFSLDQIKVPAIEKERVRFACDESGDWAEIGRGSYGCVYLGLLDGSIEVAIKDFYEASSWELVIHEARMLMFLQDTGITPRLYGLRRRFDVSKQPSEYCIIMEYFGDGRTLFNVMSDKIPLRTDEWLDIVGQLVAGLRLIHRKGVLINDLKADNILVDLTKGRKVIRYIDVGMATYRQGLTFQLPEDQMNRYNFLAPEVREGGRTTTRSDIYSLGYMLEQMCRLADSALGGLRKLVSRCMDKRASKRPDLDDIVSQVHRFIGAKASRSVASASPRVHPLLNNSV</sequence>
<keyword evidence="1" id="KW-0808">Transferase</keyword>
<feature type="domain" description="Protein kinase" evidence="7">
    <location>
        <begin position="3730"/>
        <end position="3990"/>
    </location>
</feature>
<feature type="compositionally biased region" description="Basic and acidic residues" evidence="6">
    <location>
        <begin position="994"/>
        <end position="1008"/>
    </location>
</feature>
<feature type="region of interest" description="Disordered" evidence="6">
    <location>
        <begin position="2276"/>
        <end position="2305"/>
    </location>
</feature>
<feature type="compositionally biased region" description="Low complexity" evidence="6">
    <location>
        <begin position="341"/>
        <end position="363"/>
    </location>
</feature>
<evidence type="ECO:0000256" key="2">
    <source>
        <dbReference type="ARBA" id="ARBA00022741"/>
    </source>
</evidence>
<dbReference type="InterPro" id="IPR011009">
    <property type="entry name" value="Kinase-like_dom_sf"/>
</dbReference>
<feature type="region of interest" description="Disordered" evidence="6">
    <location>
        <begin position="1583"/>
        <end position="1617"/>
    </location>
</feature>
<feature type="compositionally biased region" description="Polar residues" evidence="6">
    <location>
        <begin position="2808"/>
        <end position="2819"/>
    </location>
</feature>
<evidence type="ECO:0000256" key="4">
    <source>
        <dbReference type="ARBA" id="ARBA00022840"/>
    </source>
</evidence>
<keyword evidence="4 5" id="KW-0067">ATP-binding</keyword>
<feature type="compositionally biased region" description="Polar residues" evidence="6">
    <location>
        <begin position="2452"/>
        <end position="2461"/>
    </location>
</feature>
<dbReference type="PROSITE" id="PS50011">
    <property type="entry name" value="PROTEIN_KINASE_DOM"/>
    <property type="match status" value="1"/>
</dbReference>
<feature type="compositionally biased region" description="Polar residues" evidence="6">
    <location>
        <begin position="1213"/>
        <end position="1222"/>
    </location>
</feature>
<feature type="compositionally biased region" description="Low complexity" evidence="6">
    <location>
        <begin position="472"/>
        <end position="488"/>
    </location>
</feature>
<feature type="compositionally biased region" description="Polar residues" evidence="6">
    <location>
        <begin position="2185"/>
        <end position="2194"/>
    </location>
</feature>
<dbReference type="InterPro" id="IPR017441">
    <property type="entry name" value="Protein_kinase_ATP_BS"/>
</dbReference>
<evidence type="ECO:0000259" key="7">
    <source>
        <dbReference type="PROSITE" id="PS50011"/>
    </source>
</evidence>
<protein>
    <recommendedName>
        <fullName evidence="7">Protein kinase domain-containing protein</fullName>
    </recommendedName>
</protein>
<gene>
    <name evidence="8" type="ORF">RRG08_027385</name>
</gene>
<dbReference type="PANTHER" id="PTHR48016:SF56">
    <property type="entry name" value="MAPKK KINASE"/>
    <property type="match status" value="1"/>
</dbReference>
<dbReference type="SMART" id="SM00220">
    <property type="entry name" value="S_TKc"/>
    <property type="match status" value="1"/>
</dbReference>
<feature type="region of interest" description="Disordered" evidence="6">
    <location>
        <begin position="3170"/>
        <end position="3197"/>
    </location>
</feature>
<keyword evidence="3" id="KW-0418">Kinase</keyword>
<feature type="compositionally biased region" description="Low complexity" evidence="6">
    <location>
        <begin position="1257"/>
        <end position="1273"/>
    </location>
</feature>
<organism evidence="8 9">
    <name type="scientific">Elysia crispata</name>
    <name type="common">lettuce slug</name>
    <dbReference type="NCBI Taxonomy" id="231223"/>
    <lineage>
        <taxon>Eukaryota</taxon>
        <taxon>Metazoa</taxon>
        <taxon>Spiralia</taxon>
        <taxon>Lophotrochozoa</taxon>
        <taxon>Mollusca</taxon>
        <taxon>Gastropoda</taxon>
        <taxon>Heterobranchia</taxon>
        <taxon>Euthyneura</taxon>
        <taxon>Panpulmonata</taxon>
        <taxon>Sacoglossa</taxon>
        <taxon>Placobranchoidea</taxon>
        <taxon>Plakobranchidae</taxon>
        <taxon>Elysia</taxon>
    </lineage>
</organism>
<feature type="compositionally biased region" description="Basic and acidic residues" evidence="6">
    <location>
        <begin position="2277"/>
        <end position="2292"/>
    </location>
</feature>
<feature type="compositionally biased region" description="Polar residues" evidence="6">
    <location>
        <begin position="1069"/>
        <end position="1091"/>
    </location>
</feature>
<feature type="compositionally biased region" description="Basic residues" evidence="6">
    <location>
        <begin position="1033"/>
        <end position="1059"/>
    </location>
</feature>
<feature type="compositionally biased region" description="Polar residues" evidence="6">
    <location>
        <begin position="570"/>
        <end position="581"/>
    </location>
</feature>
<feature type="compositionally biased region" description="Acidic residues" evidence="6">
    <location>
        <begin position="3578"/>
        <end position="3611"/>
    </location>
</feature>
<feature type="compositionally biased region" description="Polar residues" evidence="6">
    <location>
        <begin position="281"/>
        <end position="299"/>
    </location>
</feature>
<evidence type="ECO:0000313" key="9">
    <source>
        <dbReference type="Proteomes" id="UP001283361"/>
    </source>
</evidence>
<feature type="compositionally biased region" description="Polar residues" evidence="6">
    <location>
        <begin position="516"/>
        <end position="528"/>
    </location>
</feature>
<feature type="compositionally biased region" description="Polar residues" evidence="6">
    <location>
        <begin position="371"/>
        <end position="388"/>
    </location>
</feature>
<feature type="region of interest" description="Disordered" evidence="6">
    <location>
        <begin position="2390"/>
        <end position="2418"/>
    </location>
</feature>
<feature type="region of interest" description="Disordered" evidence="6">
    <location>
        <begin position="1871"/>
        <end position="1902"/>
    </location>
</feature>
<feature type="compositionally biased region" description="Basic residues" evidence="6">
    <location>
        <begin position="923"/>
        <end position="932"/>
    </location>
</feature>
<dbReference type="Gene3D" id="1.10.510.10">
    <property type="entry name" value="Transferase(Phosphotransferase) domain 1"/>
    <property type="match status" value="1"/>
</dbReference>
<feature type="region of interest" description="Disordered" evidence="6">
    <location>
        <begin position="3578"/>
        <end position="3621"/>
    </location>
</feature>
<reference evidence="8" key="1">
    <citation type="journal article" date="2023" name="G3 (Bethesda)">
        <title>A reference genome for the long-term kleptoplast-retaining sea slug Elysia crispata morphotype clarki.</title>
        <authorList>
            <person name="Eastman K.E."/>
            <person name="Pendleton A.L."/>
            <person name="Shaikh M.A."/>
            <person name="Suttiyut T."/>
            <person name="Ogas R."/>
            <person name="Tomko P."/>
            <person name="Gavelis G."/>
            <person name="Widhalm J.R."/>
            <person name="Wisecaver J.H."/>
        </authorList>
    </citation>
    <scope>NUCLEOTIDE SEQUENCE</scope>
    <source>
        <strain evidence="8">ECLA1</strain>
    </source>
</reference>
<evidence type="ECO:0000256" key="5">
    <source>
        <dbReference type="PROSITE-ProRule" id="PRU10141"/>
    </source>
</evidence>
<feature type="compositionally biased region" description="Polar residues" evidence="6">
    <location>
        <begin position="1871"/>
        <end position="1890"/>
    </location>
</feature>
<feature type="compositionally biased region" description="Polar residues" evidence="6">
    <location>
        <begin position="850"/>
        <end position="865"/>
    </location>
</feature>
<feature type="compositionally biased region" description="Low complexity" evidence="6">
    <location>
        <begin position="441"/>
        <end position="451"/>
    </location>
</feature>
<name>A0AAE1D0V9_9GAST</name>
<dbReference type="InterPro" id="IPR000719">
    <property type="entry name" value="Prot_kinase_dom"/>
</dbReference>
<evidence type="ECO:0000256" key="1">
    <source>
        <dbReference type="ARBA" id="ARBA00022679"/>
    </source>
</evidence>
<feature type="compositionally biased region" description="Low complexity" evidence="6">
    <location>
        <begin position="403"/>
        <end position="421"/>
    </location>
</feature>
<dbReference type="PANTHER" id="PTHR48016">
    <property type="entry name" value="MAP KINASE KINASE KINASE SSK2-RELATED-RELATED"/>
    <property type="match status" value="1"/>
</dbReference>
<feature type="binding site" evidence="5">
    <location>
        <position position="3758"/>
    </location>
    <ligand>
        <name>ATP</name>
        <dbReference type="ChEBI" id="CHEBI:30616"/>
    </ligand>
</feature>
<comment type="caution">
    <text evidence="8">The sequence shown here is derived from an EMBL/GenBank/DDBJ whole genome shotgun (WGS) entry which is preliminary data.</text>
</comment>
<keyword evidence="2 5" id="KW-0547">Nucleotide-binding</keyword>
<dbReference type="GO" id="GO:0004672">
    <property type="term" value="F:protein kinase activity"/>
    <property type="evidence" value="ECO:0007669"/>
    <property type="project" value="InterPro"/>
</dbReference>
<feature type="region of interest" description="Disordered" evidence="6">
    <location>
        <begin position="2440"/>
        <end position="2472"/>
    </location>
</feature>
<feature type="compositionally biased region" description="Basic and acidic residues" evidence="6">
    <location>
        <begin position="663"/>
        <end position="676"/>
    </location>
</feature>
<dbReference type="SUPFAM" id="SSF56112">
    <property type="entry name" value="Protein kinase-like (PK-like)"/>
    <property type="match status" value="1"/>
</dbReference>
<feature type="region of interest" description="Disordered" evidence="6">
    <location>
        <begin position="2168"/>
        <end position="2194"/>
    </location>
</feature>
<feature type="compositionally biased region" description="Basic and acidic residues" evidence="6">
    <location>
        <begin position="1286"/>
        <end position="1298"/>
    </location>
</feature>
<feature type="compositionally biased region" description="Low complexity" evidence="6">
    <location>
        <begin position="979"/>
        <end position="992"/>
    </location>
</feature>
<feature type="compositionally biased region" description="Acidic residues" evidence="6">
    <location>
        <begin position="125"/>
        <end position="140"/>
    </location>
</feature>
<feature type="region of interest" description="Disordered" evidence="6">
    <location>
        <begin position="17"/>
        <end position="59"/>
    </location>
</feature>
<evidence type="ECO:0000256" key="3">
    <source>
        <dbReference type="ARBA" id="ARBA00022777"/>
    </source>
</evidence>
<feature type="region of interest" description="Disordered" evidence="6">
    <location>
        <begin position="799"/>
        <end position="876"/>
    </location>
</feature>
<feature type="compositionally biased region" description="Basic residues" evidence="6">
    <location>
        <begin position="638"/>
        <end position="662"/>
    </location>
</feature>
<feature type="compositionally biased region" description="Polar residues" evidence="6">
    <location>
        <begin position="608"/>
        <end position="622"/>
    </location>
</feature>
<feature type="compositionally biased region" description="Basic and acidic residues" evidence="6">
    <location>
        <begin position="3612"/>
        <end position="3621"/>
    </location>
</feature>
<dbReference type="CDD" id="cd00180">
    <property type="entry name" value="PKc"/>
    <property type="match status" value="1"/>
</dbReference>
<feature type="compositionally biased region" description="Basic and acidic residues" evidence="6">
    <location>
        <begin position="1247"/>
        <end position="1256"/>
    </location>
</feature>
<feature type="region of interest" description="Disordered" evidence="6">
    <location>
        <begin position="2683"/>
        <end position="2719"/>
    </location>
</feature>
<feature type="compositionally biased region" description="Basic residues" evidence="6">
    <location>
        <begin position="228"/>
        <end position="240"/>
    </location>
</feature>
<evidence type="ECO:0000313" key="8">
    <source>
        <dbReference type="EMBL" id="KAK3750062.1"/>
    </source>
</evidence>
<feature type="region of interest" description="Disordered" evidence="6">
    <location>
        <begin position="2806"/>
        <end position="2876"/>
    </location>
</feature>
<evidence type="ECO:0000256" key="6">
    <source>
        <dbReference type="SAM" id="MobiDB-lite"/>
    </source>
</evidence>
<feature type="compositionally biased region" description="Basic residues" evidence="6">
    <location>
        <begin position="956"/>
        <end position="970"/>
    </location>
</feature>
<feature type="region of interest" description="Disordered" evidence="6">
    <location>
        <begin position="1796"/>
        <end position="1832"/>
    </location>
</feature>
<dbReference type="PROSITE" id="PS00107">
    <property type="entry name" value="PROTEIN_KINASE_ATP"/>
    <property type="match status" value="1"/>
</dbReference>
<feature type="compositionally biased region" description="Basic and acidic residues" evidence="6">
    <location>
        <begin position="241"/>
        <end position="265"/>
    </location>
</feature>
<keyword evidence="9" id="KW-1185">Reference proteome</keyword>
<feature type="region of interest" description="Disordered" evidence="6">
    <location>
        <begin position="2769"/>
        <end position="2792"/>
    </location>
</feature>
<accession>A0AAE1D0V9</accession>
<feature type="compositionally biased region" description="Low complexity" evidence="6">
    <location>
        <begin position="808"/>
        <end position="818"/>
    </location>
</feature>
<feature type="compositionally biased region" description="Basic residues" evidence="6">
    <location>
        <begin position="2769"/>
        <end position="2778"/>
    </location>
</feature>
<feature type="compositionally biased region" description="Polar residues" evidence="6">
    <location>
        <begin position="696"/>
        <end position="706"/>
    </location>
</feature>
<dbReference type="EMBL" id="JAWDGP010005911">
    <property type="protein sequence ID" value="KAK3750062.1"/>
    <property type="molecule type" value="Genomic_DNA"/>
</dbReference>
<feature type="compositionally biased region" description="Polar residues" evidence="6">
    <location>
        <begin position="1584"/>
        <end position="1597"/>
    </location>
</feature>
<feature type="compositionally biased region" description="Basic and acidic residues" evidence="6">
    <location>
        <begin position="319"/>
        <end position="332"/>
    </location>
</feature>
<feature type="compositionally biased region" description="Polar residues" evidence="6">
    <location>
        <begin position="3170"/>
        <end position="3181"/>
    </location>
</feature>
<dbReference type="Pfam" id="PF00069">
    <property type="entry name" value="Pkinase"/>
    <property type="match status" value="1"/>
</dbReference>
<feature type="compositionally biased region" description="Basic and acidic residues" evidence="6">
    <location>
        <begin position="2688"/>
        <end position="2718"/>
    </location>
</feature>
<proteinExistence type="predicted"/>
<feature type="region of interest" description="Disordered" evidence="6">
    <location>
        <begin position="559"/>
        <end position="735"/>
    </location>
</feature>
<dbReference type="InterPro" id="IPR050538">
    <property type="entry name" value="MAP_kinase_kinase_kinase"/>
</dbReference>
<feature type="region of interest" description="Disordered" evidence="6">
    <location>
        <begin position="914"/>
        <end position="1104"/>
    </location>
</feature>
<feature type="region of interest" description="Disordered" evidence="6">
    <location>
        <begin position="209"/>
        <end position="538"/>
    </location>
</feature>
<feature type="compositionally biased region" description="Acidic residues" evidence="6">
    <location>
        <begin position="830"/>
        <end position="845"/>
    </location>
</feature>
<feature type="compositionally biased region" description="Basic residues" evidence="6">
    <location>
        <begin position="2825"/>
        <end position="2834"/>
    </location>
</feature>
<feature type="region of interest" description="Disordered" evidence="6">
    <location>
        <begin position="1160"/>
        <end position="1300"/>
    </location>
</feature>
<feature type="compositionally biased region" description="Basic and acidic residues" evidence="6">
    <location>
        <begin position="2398"/>
        <end position="2407"/>
    </location>
</feature>
<dbReference type="GO" id="GO:0005524">
    <property type="term" value="F:ATP binding"/>
    <property type="evidence" value="ECO:0007669"/>
    <property type="project" value="UniProtKB-UniRule"/>
</dbReference>
<feature type="compositionally biased region" description="Basic and acidic residues" evidence="6">
    <location>
        <begin position="17"/>
        <end position="49"/>
    </location>
</feature>
<feature type="compositionally biased region" description="Acidic residues" evidence="6">
    <location>
        <begin position="2293"/>
        <end position="2305"/>
    </location>
</feature>
<dbReference type="Proteomes" id="UP001283361">
    <property type="component" value="Unassembled WGS sequence"/>
</dbReference>